<reference evidence="2" key="1">
    <citation type="submission" date="2016-01" db="EMBL/GenBank/DDBJ databases">
        <authorList>
            <person name="Peeters Charlotte."/>
        </authorList>
    </citation>
    <scope>NUCLEOTIDE SEQUENCE</scope>
    <source>
        <strain evidence="2">LMG 22936</strain>
    </source>
</reference>
<gene>
    <name evidence="2" type="ORF">AWB66_00444</name>
</gene>
<sequence length="233" mass="24585">MRWTLPVARWSFAVAGAAEVGFIEPMVRRRLSSLSRSALKVAHDCLPAQTEASTDAGIRVVFASRHGELKRTTDILHAITENESVSPTAFSLSVLNAMTGVLGISRGERAPASALSAGEQTLGLALLEAHAQLATAPSSPVLVVYADEPADPIYGAGHDAASGALAILLDDRAAQHIECTRTHEAAPSPSAASFATQAEALRHCLESKTAAQWRAPSASTSDVWQWSWHAGSR</sequence>
<dbReference type="SUPFAM" id="SSF53901">
    <property type="entry name" value="Thiolase-like"/>
    <property type="match status" value="1"/>
</dbReference>
<dbReference type="Pfam" id="PF13723">
    <property type="entry name" value="Ketoacyl-synt_2"/>
    <property type="match status" value="1"/>
</dbReference>
<dbReference type="EMBL" id="FCNZ02000001">
    <property type="protein sequence ID" value="SAL13232.1"/>
    <property type="molecule type" value="Genomic_DNA"/>
</dbReference>
<evidence type="ECO:0000313" key="2">
    <source>
        <dbReference type="EMBL" id="SAL13232.1"/>
    </source>
</evidence>
<keyword evidence="3" id="KW-1185">Reference proteome</keyword>
<name>A0A158F0C9_9BURK</name>
<organism evidence="2 3">
    <name type="scientific">Caballeronia telluris</name>
    <dbReference type="NCBI Taxonomy" id="326475"/>
    <lineage>
        <taxon>Bacteria</taxon>
        <taxon>Pseudomonadati</taxon>
        <taxon>Pseudomonadota</taxon>
        <taxon>Betaproteobacteria</taxon>
        <taxon>Burkholderiales</taxon>
        <taxon>Burkholderiaceae</taxon>
        <taxon>Caballeronia</taxon>
    </lineage>
</organism>
<dbReference type="GO" id="GO:0016746">
    <property type="term" value="F:acyltransferase activity"/>
    <property type="evidence" value="ECO:0007669"/>
    <property type="project" value="InterPro"/>
</dbReference>
<evidence type="ECO:0000313" key="3">
    <source>
        <dbReference type="Proteomes" id="UP000054717"/>
    </source>
</evidence>
<evidence type="ECO:0000259" key="1">
    <source>
        <dbReference type="Pfam" id="PF13723"/>
    </source>
</evidence>
<dbReference type="Proteomes" id="UP000054717">
    <property type="component" value="Unassembled WGS sequence"/>
</dbReference>
<dbReference type="InterPro" id="IPR016039">
    <property type="entry name" value="Thiolase-like"/>
</dbReference>
<feature type="domain" description="Beta-ketoacyl synthase-like N-terminal" evidence="1">
    <location>
        <begin position="17"/>
        <end position="227"/>
    </location>
</feature>
<dbReference type="InterPro" id="IPR014030">
    <property type="entry name" value="Ketoacyl_synth_N"/>
</dbReference>
<protein>
    <recommendedName>
        <fullName evidence="1">Beta-ketoacyl synthase-like N-terminal domain-containing protein</fullName>
    </recommendedName>
</protein>
<proteinExistence type="predicted"/>
<dbReference type="AlphaFoldDB" id="A0A158F0C9"/>
<accession>A0A158F0C9</accession>
<dbReference type="STRING" id="326475.AWB66_00444"/>
<comment type="caution">
    <text evidence="2">The sequence shown here is derived from an EMBL/GenBank/DDBJ whole genome shotgun (WGS) entry which is preliminary data.</text>
</comment>